<feature type="domain" description="CBM21" evidence="2">
    <location>
        <begin position="283"/>
        <end position="393"/>
    </location>
</feature>
<dbReference type="Pfam" id="PF03370">
    <property type="entry name" value="CBM_21"/>
    <property type="match status" value="1"/>
</dbReference>
<reference evidence="3 4" key="1">
    <citation type="journal article" date="2020" name="ISME J.">
        <title>Uncovering the hidden diversity of litter-decomposition mechanisms in mushroom-forming fungi.</title>
        <authorList>
            <person name="Floudas D."/>
            <person name="Bentzer J."/>
            <person name="Ahren D."/>
            <person name="Johansson T."/>
            <person name="Persson P."/>
            <person name="Tunlid A."/>
        </authorList>
    </citation>
    <scope>NUCLEOTIDE SEQUENCE [LARGE SCALE GENOMIC DNA]</scope>
    <source>
        <strain evidence="3 4">CBS 406.79</strain>
    </source>
</reference>
<gene>
    <name evidence="3" type="ORF">D9757_010979</name>
</gene>
<dbReference type="Proteomes" id="UP000518752">
    <property type="component" value="Unassembled WGS sequence"/>
</dbReference>
<feature type="region of interest" description="Disordered" evidence="1">
    <location>
        <begin position="482"/>
        <end position="647"/>
    </location>
</feature>
<feature type="compositionally biased region" description="Polar residues" evidence="1">
    <location>
        <begin position="583"/>
        <end position="596"/>
    </location>
</feature>
<feature type="compositionally biased region" description="Low complexity" evidence="1">
    <location>
        <begin position="624"/>
        <end position="638"/>
    </location>
</feature>
<sequence length="744" mass="80735">MLATSPSLSPMSLSSSPSLSANTAGSPLPIIPKRTSSSRPLSSGFISPPRATSSTVMITVQQATPPENRASSSGANSDSTSSNSPKRRSLVRVKASRNLQKSPADFPSSPTLELSSSSKSHKKALKAPIQSTIPVSLSLGSLPSRFSSEQSKTRSKAFVEFPSVGLTHKSAPIPPPLVIRKKSGQLLKSSLKSKSSFRGALDITPGGLSSKSEPATPTIAKAVKFDAHLEHVKLFLAEQRPLAVSRDGSPTDDTSGTESDFPTFIFGDRKSKALKMTVTNMPPSLNLNADVVLQEMKLALDGVSIVGRIRVRNLSFQKWLAVRFTFDSWQTTSEITAKYVESPNPDFDIFGFSIKLSDILARIEEKTLILALRYNTEGREIWDNNFGRNYVASFGREQIEQEPSKTNVTLERDISSGSDISDLHSRLEKVFRRRNDEDAGRFVLPPAITSPDPQSGSLASRYDFSTSFKSAARPSSAFSIRDHARTHSYPESSSSNSVPWPVPKRGHPFLIDKLGSSLGSPRDVDESESFRPTPSLSSEAEDGSEREPVERNHQRGYFDIGIGSTSNIRMTPPGTPRSRSYDETTPSSSPRFNSLPSIRPPGTFRPPGLGMPMSLKDDEADDISSGSTSNSTTPSGSPFVLSPTEHAGPTTNYNQFLDKFCFFTGSESSGNSSDESPSDNVSRPSSISSMEEFVTSSSPRLFDPAYRLFSSQPVTQTRDDISIRLSSGSYPPPTSREESLDLDC</sequence>
<feature type="compositionally biased region" description="Low complexity" evidence="1">
    <location>
        <begin position="107"/>
        <end position="118"/>
    </location>
</feature>
<feature type="compositionally biased region" description="Polar residues" evidence="1">
    <location>
        <begin position="34"/>
        <end position="65"/>
    </location>
</feature>
<evidence type="ECO:0000313" key="3">
    <source>
        <dbReference type="EMBL" id="KAF5367675.1"/>
    </source>
</evidence>
<dbReference type="InterPro" id="IPR050782">
    <property type="entry name" value="PP1_regulatory_subunit_3"/>
</dbReference>
<proteinExistence type="predicted"/>
<name>A0A8H5GMY2_9AGAR</name>
<dbReference type="Gene3D" id="2.60.40.2440">
    <property type="entry name" value="Carbohydrate binding type-21 domain"/>
    <property type="match status" value="1"/>
</dbReference>
<feature type="compositionally biased region" description="Low complexity" evidence="1">
    <location>
        <begin position="489"/>
        <end position="499"/>
    </location>
</feature>
<dbReference type="GO" id="GO:0000164">
    <property type="term" value="C:protein phosphatase type 1 complex"/>
    <property type="evidence" value="ECO:0007669"/>
    <property type="project" value="TreeGrafter"/>
</dbReference>
<dbReference type="OrthoDB" id="1881at2759"/>
<dbReference type="InterPro" id="IPR005036">
    <property type="entry name" value="CBM21_dom"/>
</dbReference>
<feature type="compositionally biased region" description="Low complexity" evidence="1">
    <location>
        <begin position="1"/>
        <end position="20"/>
    </location>
</feature>
<feature type="compositionally biased region" description="Low complexity" evidence="1">
    <location>
        <begin position="68"/>
        <end position="84"/>
    </location>
</feature>
<feature type="compositionally biased region" description="Polar residues" evidence="1">
    <location>
        <begin position="681"/>
        <end position="694"/>
    </location>
</feature>
<feature type="region of interest" description="Disordered" evidence="1">
    <location>
        <begin position="666"/>
        <end position="694"/>
    </location>
</feature>
<keyword evidence="4" id="KW-1185">Reference proteome</keyword>
<feature type="compositionally biased region" description="Basic and acidic residues" evidence="1">
    <location>
        <begin position="543"/>
        <end position="553"/>
    </location>
</feature>
<dbReference type="PROSITE" id="PS51159">
    <property type="entry name" value="CBM21"/>
    <property type="match status" value="1"/>
</dbReference>
<dbReference type="GO" id="GO:2001069">
    <property type="term" value="F:glycogen binding"/>
    <property type="evidence" value="ECO:0007669"/>
    <property type="project" value="TreeGrafter"/>
</dbReference>
<dbReference type="PANTHER" id="PTHR12307">
    <property type="entry name" value="PROTEIN PHOSPHATASE 1 REGULATORY SUBUNIT"/>
    <property type="match status" value="1"/>
</dbReference>
<dbReference type="InterPro" id="IPR038175">
    <property type="entry name" value="CBM21_dom_sf"/>
</dbReference>
<feature type="region of interest" description="Disordered" evidence="1">
    <location>
        <begin position="713"/>
        <end position="744"/>
    </location>
</feature>
<accession>A0A8H5GMY2</accession>
<organism evidence="3 4">
    <name type="scientific">Collybiopsis confluens</name>
    <dbReference type="NCBI Taxonomy" id="2823264"/>
    <lineage>
        <taxon>Eukaryota</taxon>
        <taxon>Fungi</taxon>
        <taxon>Dikarya</taxon>
        <taxon>Basidiomycota</taxon>
        <taxon>Agaricomycotina</taxon>
        <taxon>Agaricomycetes</taxon>
        <taxon>Agaricomycetidae</taxon>
        <taxon>Agaricales</taxon>
        <taxon>Marasmiineae</taxon>
        <taxon>Omphalotaceae</taxon>
        <taxon>Collybiopsis</taxon>
    </lineage>
</organism>
<dbReference type="AlphaFoldDB" id="A0A8H5GMY2"/>
<protein>
    <recommendedName>
        <fullName evidence="2">CBM21 domain-containing protein</fullName>
    </recommendedName>
</protein>
<feature type="compositionally biased region" description="Low complexity" evidence="1">
    <location>
        <begin position="666"/>
        <end position="680"/>
    </location>
</feature>
<feature type="region of interest" description="Disordered" evidence="1">
    <location>
        <begin position="1"/>
        <end position="126"/>
    </location>
</feature>
<dbReference type="GO" id="GO:0008157">
    <property type="term" value="F:protein phosphatase 1 binding"/>
    <property type="evidence" value="ECO:0007669"/>
    <property type="project" value="TreeGrafter"/>
</dbReference>
<feature type="compositionally biased region" description="Basic residues" evidence="1">
    <location>
        <begin position="85"/>
        <end position="95"/>
    </location>
</feature>
<dbReference type="EMBL" id="JAACJN010000141">
    <property type="protein sequence ID" value="KAF5367675.1"/>
    <property type="molecule type" value="Genomic_DNA"/>
</dbReference>
<evidence type="ECO:0000259" key="2">
    <source>
        <dbReference type="PROSITE" id="PS51159"/>
    </source>
</evidence>
<dbReference type="GO" id="GO:0005979">
    <property type="term" value="P:regulation of glycogen biosynthetic process"/>
    <property type="evidence" value="ECO:0007669"/>
    <property type="project" value="TreeGrafter"/>
</dbReference>
<dbReference type="PANTHER" id="PTHR12307:SF36">
    <property type="entry name" value="GLYCOGEN-BINDING SUBUNIT 76A"/>
    <property type="match status" value="1"/>
</dbReference>
<comment type="caution">
    <text evidence="3">The sequence shown here is derived from an EMBL/GenBank/DDBJ whole genome shotgun (WGS) entry which is preliminary data.</text>
</comment>
<feature type="compositionally biased region" description="Basic and acidic residues" evidence="1">
    <location>
        <begin position="735"/>
        <end position="744"/>
    </location>
</feature>
<evidence type="ECO:0000256" key="1">
    <source>
        <dbReference type="SAM" id="MobiDB-lite"/>
    </source>
</evidence>
<evidence type="ECO:0000313" key="4">
    <source>
        <dbReference type="Proteomes" id="UP000518752"/>
    </source>
</evidence>